<evidence type="ECO:0000256" key="4">
    <source>
        <dbReference type="ARBA" id="ARBA00023163"/>
    </source>
</evidence>
<dbReference type="PROSITE" id="PS50931">
    <property type="entry name" value="HTH_LYSR"/>
    <property type="match status" value="1"/>
</dbReference>
<dbReference type="SUPFAM" id="SSF46785">
    <property type="entry name" value="Winged helix' DNA-binding domain"/>
    <property type="match status" value="1"/>
</dbReference>
<gene>
    <name evidence="6" type="ordered locus">RLO149_c009200</name>
</gene>
<dbReference type="eggNOG" id="COG0583">
    <property type="taxonomic scope" value="Bacteria"/>
</dbReference>
<dbReference type="Gene3D" id="3.40.190.290">
    <property type="match status" value="1"/>
</dbReference>
<dbReference type="GO" id="GO:0000976">
    <property type="term" value="F:transcription cis-regulatory region binding"/>
    <property type="evidence" value="ECO:0007669"/>
    <property type="project" value="TreeGrafter"/>
</dbReference>
<dbReference type="Gene3D" id="1.10.10.10">
    <property type="entry name" value="Winged helix-like DNA-binding domain superfamily/Winged helix DNA-binding domain"/>
    <property type="match status" value="1"/>
</dbReference>
<protein>
    <submittedName>
        <fullName evidence="6">HTH-type transcriptional regulator, LysR family</fullName>
    </submittedName>
</protein>
<dbReference type="PANTHER" id="PTHR30126:SF40">
    <property type="entry name" value="HTH-TYPE TRANSCRIPTIONAL REGULATOR GLTR"/>
    <property type="match status" value="1"/>
</dbReference>
<dbReference type="SUPFAM" id="SSF53850">
    <property type="entry name" value="Periplasmic binding protein-like II"/>
    <property type="match status" value="1"/>
</dbReference>
<dbReference type="PANTHER" id="PTHR30126">
    <property type="entry name" value="HTH-TYPE TRANSCRIPTIONAL REGULATOR"/>
    <property type="match status" value="1"/>
</dbReference>
<dbReference type="CDD" id="cd05466">
    <property type="entry name" value="PBP2_LTTR_substrate"/>
    <property type="match status" value="1"/>
</dbReference>
<comment type="similarity">
    <text evidence="1">Belongs to the LysR transcriptional regulatory family.</text>
</comment>
<dbReference type="InterPro" id="IPR000847">
    <property type="entry name" value="LysR_HTH_N"/>
</dbReference>
<name>F7ZAD8_ROSLO</name>
<dbReference type="GO" id="GO:0003700">
    <property type="term" value="F:DNA-binding transcription factor activity"/>
    <property type="evidence" value="ECO:0007669"/>
    <property type="project" value="InterPro"/>
</dbReference>
<dbReference type="Proteomes" id="UP000001353">
    <property type="component" value="Chromosome"/>
</dbReference>
<dbReference type="STRING" id="391595.RLO149_c009200"/>
<dbReference type="HOGENOM" id="CLU_039613_6_1_5"/>
<evidence type="ECO:0000256" key="1">
    <source>
        <dbReference type="ARBA" id="ARBA00009437"/>
    </source>
</evidence>
<organism evidence="6 7">
    <name type="scientific">Roseobacter litoralis (strain ATCC 49566 / DSM 6996 / JCM 21268 / NBRC 15278 / OCh 149)</name>
    <dbReference type="NCBI Taxonomy" id="391595"/>
    <lineage>
        <taxon>Bacteria</taxon>
        <taxon>Pseudomonadati</taxon>
        <taxon>Pseudomonadota</taxon>
        <taxon>Alphaproteobacteria</taxon>
        <taxon>Rhodobacterales</taxon>
        <taxon>Roseobacteraceae</taxon>
        <taxon>Roseobacter</taxon>
    </lineage>
</organism>
<proteinExistence type="inferred from homology"/>
<evidence type="ECO:0000313" key="6">
    <source>
        <dbReference type="EMBL" id="AEI92938.1"/>
    </source>
</evidence>
<dbReference type="PRINTS" id="PR00039">
    <property type="entry name" value="HTHLYSR"/>
</dbReference>
<dbReference type="Pfam" id="PF00126">
    <property type="entry name" value="HTH_1"/>
    <property type="match status" value="1"/>
</dbReference>
<evidence type="ECO:0000313" key="7">
    <source>
        <dbReference type="Proteomes" id="UP000001353"/>
    </source>
</evidence>
<dbReference type="InterPro" id="IPR036388">
    <property type="entry name" value="WH-like_DNA-bd_sf"/>
</dbReference>
<keyword evidence="2" id="KW-0805">Transcription regulation</keyword>
<dbReference type="AlphaFoldDB" id="F7ZAD8"/>
<evidence type="ECO:0000256" key="3">
    <source>
        <dbReference type="ARBA" id="ARBA00023125"/>
    </source>
</evidence>
<accession>F7ZAD8</accession>
<keyword evidence="7" id="KW-1185">Reference proteome</keyword>
<dbReference type="InterPro" id="IPR036390">
    <property type="entry name" value="WH_DNA-bd_sf"/>
</dbReference>
<evidence type="ECO:0000256" key="2">
    <source>
        <dbReference type="ARBA" id="ARBA00023015"/>
    </source>
</evidence>
<reference evidence="6 7" key="1">
    <citation type="journal article" date="2011" name="BMC Genomics">
        <title>Comparative genome analysis and genome-guided physiological analysis of Roseobacter litoralis.</title>
        <authorList>
            <person name="Kalhoefer D."/>
            <person name="Thole S."/>
            <person name="Voget S."/>
            <person name="Lehmann R."/>
            <person name="Liesegang H."/>
            <person name="Wollher A."/>
            <person name="Daniel R."/>
            <person name="Simon M."/>
            <person name="Brinkhoff T."/>
        </authorList>
    </citation>
    <scope>NUCLEOTIDE SEQUENCE [LARGE SCALE GENOMIC DNA]</scope>
    <source>
        <strain evidence="7">ATCC 49566 / DSM 6996 / JCM 21268 / NBRC 15278 / OCh 149</strain>
    </source>
</reference>
<dbReference type="Pfam" id="PF03466">
    <property type="entry name" value="LysR_substrate"/>
    <property type="match status" value="1"/>
</dbReference>
<keyword evidence="3" id="KW-0238">DNA-binding</keyword>
<dbReference type="InterPro" id="IPR005119">
    <property type="entry name" value="LysR_subst-bd"/>
</dbReference>
<keyword evidence="4" id="KW-0804">Transcription</keyword>
<dbReference type="EMBL" id="CP002623">
    <property type="protein sequence ID" value="AEI92938.1"/>
    <property type="molecule type" value="Genomic_DNA"/>
</dbReference>
<dbReference type="KEGG" id="rli:RLO149_c009200"/>
<sequence length="312" mass="34948">MLNTTVLCRHISETDGFYLGVKGKIMRPNHHQFEAFAYVVREGSFSAAAVRLGVTQSTITQHIANLEKGVGTLLLLRGRYGVELTPTGQDFYDLADRMVALSAEVTDRLEGFNAMKEGRLKIIGNAPQPALRIIARFQRRFPDIRVDFGLYDWTTAKSMIGNRLADVGLITDAPDHEHWEKIHIESARFVIYCRCDHSFAKRAKISLAELAQETVIVPEKGSLTRRLLDQACDRYGISFNRVATMTTFPLMCEAVLQGIGVALFLQNSSLIKNNLCEIGIEEMPEARNTSLIATKDRTRLKLVSEFINAAIE</sequence>
<feature type="domain" description="HTH lysR-type" evidence="5">
    <location>
        <begin position="28"/>
        <end position="85"/>
    </location>
</feature>
<evidence type="ECO:0000259" key="5">
    <source>
        <dbReference type="PROSITE" id="PS50931"/>
    </source>
</evidence>